<protein>
    <recommendedName>
        <fullName evidence="3">MxaK protein</fullName>
    </recommendedName>
</protein>
<reference evidence="1" key="1">
    <citation type="journal article" date="2016" name="Front. Microbiol.">
        <title>Genome Sequence of the Piezophilic, Mesophilic Sulfate-Reducing Bacterium Desulfovibrio indicus J2T.</title>
        <authorList>
            <person name="Cao J."/>
            <person name="Maignien L."/>
            <person name="Shao Z."/>
            <person name="Alain K."/>
            <person name="Jebbar M."/>
        </authorList>
    </citation>
    <scope>NUCLEOTIDE SEQUENCE</scope>
    <source>
        <strain evidence="1">NBRC 103626</strain>
    </source>
</reference>
<sequence>MSFLHTAWTRTRPNLLLVLPILLLAGALVAGGLTWRAQTTNREIAALEANQDRPVTTAAASQLILARVLQLARRDATEEMEPLVVALESRDVPLLLARARYALGNARLRRALDLIERSQLDPAGPLIVLARQEYRRALQARPEFWDAKFNLDVAARLIRDFPEVDRQIGDELKAEPKKIWTDIPGQPRGAP</sequence>
<reference evidence="1" key="2">
    <citation type="submission" date="2021-08" db="EMBL/GenBank/DDBJ databases">
        <authorList>
            <person name="Tani A."/>
            <person name="Ola A."/>
            <person name="Ogura Y."/>
            <person name="Katsura K."/>
            <person name="Hayashi T."/>
        </authorList>
    </citation>
    <scope>NUCLEOTIDE SEQUENCE</scope>
    <source>
        <strain evidence="1">NBRC 103626</strain>
    </source>
</reference>
<proteinExistence type="predicted"/>
<comment type="caution">
    <text evidence="1">The sequence shown here is derived from an EMBL/GenBank/DDBJ whole genome shotgun (WGS) entry which is preliminary data.</text>
</comment>
<gene>
    <name evidence="1" type="ORF">NBEOAGPD_2928</name>
</gene>
<evidence type="ECO:0000313" key="2">
    <source>
        <dbReference type="Proteomes" id="UP001055108"/>
    </source>
</evidence>
<accession>A0AA37HPM5</accession>
<dbReference type="AlphaFoldDB" id="A0AA37HPM5"/>
<dbReference type="RefSeq" id="WP_238303608.1">
    <property type="nucleotide sequence ID" value="NZ_BPQM01000069.1"/>
</dbReference>
<evidence type="ECO:0000313" key="1">
    <source>
        <dbReference type="EMBL" id="GJD79699.1"/>
    </source>
</evidence>
<dbReference type="Proteomes" id="UP001055108">
    <property type="component" value="Unassembled WGS sequence"/>
</dbReference>
<keyword evidence="2" id="KW-1185">Reference proteome</keyword>
<evidence type="ECO:0008006" key="3">
    <source>
        <dbReference type="Google" id="ProtNLM"/>
    </source>
</evidence>
<dbReference type="EMBL" id="BPQM01000069">
    <property type="protein sequence ID" value="GJD79699.1"/>
    <property type="molecule type" value="Genomic_DNA"/>
</dbReference>
<organism evidence="1 2">
    <name type="scientific">Methylobacterium gregans</name>
    <dbReference type="NCBI Taxonomy" id="374424"/>
    <lineage>
        <taxon>Bacteria</taxon>
        <taxon>Pseudomonadati</taxon>
        <taxon>Pseudomonadota</taxon>
        <taxon>Alphaproteobacteria</taxon>
        <taxon>Hyphomicrobiales</taxon>
        <taxon>Methylobacteriaceae</taxon>
        <taxon>Methylobacterium</taxon>
    </lineage>
</organism>
<name>A0AA37HPM5_9HYPH</name>